<feature type="transmembrane region" description="Helical" evidence="1">
    <location>
        <begin position="44"/>
        <end position="64"/>
    </location>
</feature>
<reference evidence="2 3" key="1">
    <citation type="submission" date="2019-07" db="EMBL/GenBank/DDBJ databases">
        <title>Gilliamella genomes.</title>
        <authorList>
            <person name="Zheng H."/>
        </authorList>
    </citation>
    <scope>NUCLEOTIDE SEQUENCE [LARGE SCALE GENOMIC DNA]</scope>
    <source>
        <strain evidence="2 3">W8127</strain>
    </source>
</reference>
<feature type="transmembrane region" description="Helical" evidence="1">
    <location>
        <begin position="12"/>
        <end position="32"/>
    </location>
</feature>
<feature type="transmembrane region" description="Helical" evidence="1">
    <location>
        <begin position="97"/>
        <end position="120"/>
    </location>
</feature>
<gene>
    <name evidence="2" type="ORF">FPQ15_04015</name>
</gene>
<dbReference type="EMBL" id="VMHM01000004">
    <property type="protein sequence ID" value="TSK04152.1"/>
    <property type="molecule type" value="Genomic_DNA"/>
</dbReference>
<keyword evidence="1" id="KW-0812">Transmembrane</keyword>
<dbReference type="AlphaFoldDB" id="A0A556SSP0"/>
<evidence type="ECO:0000256" key="1">
    <source>
        <dbReference type="SAM" id="Phobius"/>
    </source>
</evidence>
<name>A0A556SSP0_9GAMM</name>
<evidence type="ECO:0000313" key="3">
    <source>
        <dbReference type="Proteomes" id="UP000319483"/>
    </source>
</evidence>
<protein>
    <submittedName>
        <fullName evidence="2">Uncharacterized protein</fullName>
    </submittedName>
</protein>
<sequence>MKKTIVFILEKILWACIILPGLFVAGLVDYSVESWHGIFTSKNVKLASSSFMLSIITVFIIFIWDKQCENWLKYLFIAIFVCIIASYLPIFSPSVAYFIRAYGIYNIVVIGTVLALFVFFSH</sequence>
<dbReference type="RefSeq" id="WP_144091568.1">
    <property type="nucleotide sequence ID" value="NZ_CAMLAP010000005.1"/>
</dbReference>
<dbReference type="Proteomes" id="UP000319483">
    <property type="component" value="Unassembled WGS sequence"/>
</dbReference>
<keyword evidence="1" id="KW-1133">Transmembrane helix</keyword>
<organism evidence="2 3">
    <name type="scientific">Gilliamella apicola</name>
    <dbReference type="NCBI Taxonomy" id="1196095"/>
    <lineage>
        <taxon>Bacteria</taxon>
        <taxon>Pseudomonadati</taxon>
        <taxon>Pseudomonadota</taxon>
        <taxon>Gammaproteobacteria</taxon>
        <taxon>Orbales</taxon>
        <taxon>Orbaceae</taxon>
        <taxon>Gilliamella</taxon>
    </lineage>
</organism>
<comment type="caution">
    <text evidence="2">The sequence shown here is derived from an EMBL/GenBank/DDBJ whole genome shotgun (WGS) entry which is preliminary data.</text>
</comment>
<evidence type="ECO:0000313" key="2">
    <source>
        <dbReference type="EMBL" id="TSK04152.1"/>
    </source>
</evidence>
<keyword evidence="1" id="KW-0472">Membrane</keyword>
<feature type="transmembrane region" description="Helical" evidence="1">
    <location>
        <begin position="71"/>
        <end position="91"/>
    </location>
</feature>
<accession>A0A556SSP0</accession>
<proteinExistence type="predicted"/>